<dbReference type="RefSeq" id="WP_301869773.1">
    <property type="nucleotide sequence ID" value="NZ_JAUKNN010000031.1"/>
</dbReference>
<dbReference type="EMBL" id="JAUKNN010000031">
    <property type="protein sequence ID" value="MDN8670280.1"/>
    <property type="molecule type" value="Genomic_DNA"/>
</dbReference>
<gene>
    <name evidence="1" type="ORF">Q0S36_13130</name>
</gene>
<protein>
    <submittedName>
        <fullName evidence="1">Uncharacterized protein</fullName>
    </submittedName>
</protein>
<reference evidence="1" key="1">
    <citation type="submission" date="2023-07" db="EMBL/GenBank/DDBJ databases">
        <title>Stenotrophomonas isolates from soil.</title>
        <authorList>
            <person name="Sharma V."/>
            <person name="Zur-Pinska J."/>
            <person name="Hay A.G."/>
        </authorList>
    </citation>
    <scope>NUCLEOTIDE SEQUENCE</scope>
    <source>
        <strain evidence="1">C2</strain>
    </source>
</reference>
<comment type="caution">
    <text evidence="1">The sequence shown here is derived from an EMBL/GenBank/DDBJ whole genome shotgun (WGS) entry which is preliminary data.</text>
</comment>
<keyword evidence="2" id="KW-1185">Reference proteome</keyword>
<evidence type="ECO:0000313" key="2">
    <source>
        <dbReference type="Proteomes" id="UP001174315"/>
    </source>
</evidence>
<proteinExistence type="predicted"/>
<name>A0ABT8QEG4_9GAMM</name>
<accession>A0ABT8QEG4</accession>
<organism evidence="1 2">
    <name type="scientific">Stenotrophomonas indicatrix</name>
    <dbReference type="NCBI Taxonomy" id="2045451"/>
    <lineage>
        <taxon>Bacteria</taxon>
        <taxon>Pseudomonadati</taxon>
        <taxon>Pseudomonadota</taxon>
        <taxon>Gammaproteobacteria</taxon>
        <taxon>Lysobacterales</taxon>
        <taxon>Lysobacteraceae</taxon>
        <taxon>Stenotrophomonas</taxon>
    </lineage>
</organism>
<dbReference type="Proteomes" id="UP001174315">
    <property type="component" value="Unassembled WGS sequence"/>
</dbReference>
<evidence type="ECO:0000313" key="1">
    <source>
        <dbReference type="EMBL" id="MDN8670280.1"/>
    </source>
</evidence>
<sequence length="70" mass="7759">MKDAIRLTISNQRFTLTKEEAKFIAEHLRTAIAQPNLALNFSHREPGTLTGRITVARGPGVIEAPRNTDC</sequence>